<accession>A0ABW5RE09</accession>
<keyword evidence="2" id="KW-1185">Reference proteome</keyword>
<dbReference type="Proteomes" id="UP001597497">
    <property type="component" value="Unassembled WGS sequence"/>
</dbReference>
<evidence type="ECO:0000313" key="1">
    <source>
        <dbReference type="EMBL" id="MFD2672941.1"/>
    </source>
</evidence>
<proteinExistence type="predicted"/>
<name>A0ABW5RE09_9BACL</name>
<dbReference type="RefSeq" id="WP_379930502.1">
    <property type="nucleotide sequence ID" value="NZ_JBHUMM010000043.1"/>
</dbReference>
<protein>
    <submittedName>
        <fullName evidence="1">Uncharacterized protein</fullName>
    </submittedName>
</protein>
<dbReference type="EMBL" id="JBHUMM010000043">
    <property type="protein sequence ID" value="MFD2672941.1"/>
    <property type="molecule type" value="Genomic_DNA"/>
</dbReference>
<organism evidence="1 2">
    <name type="scientific">Marinicrinis sediminis</name>
    <dbReference type="NCBI Taxonomy" id="1652465"/>
    <lineage>
        <taxon>Bacteria</taxon>
        <taxon>Bacillati</taxon>
        <taxon>Bacillota</taxon>
        <taxon>Bacilli</taxon>
        <taxon>Bacillales</taxon>
        <taxon>Paenibacillaceae</taxon>
    </lineage>
</organism>
<comment type="caution">
    <text evidence="1">The sequence shown here is derived from an EMBL/GenBank/DDBJ whole genome shotgun (WGS) entry which is preliminary data.</text>
</comment>
<evidence type="ECO:0000313" key="2">
    <source>
        <dbReference type="Proteomes" id="UP001597497"/>
    </source>
</evidence>
<gene>
    <name evidence="1" type="ORF">ACFSUC_15330</name>
</gene>
<reference evidence="2" key="1">
    <citation type="journal article" date="2019" name="Int. J. Syst. Evol. Microbiol.">
        <title>The Global Catalogue of Microorganisms (GCM) 10K type strain sequencing project: providing services to taxonomists for standard genome sequencing and annotation.</title>
        <authorList>
            <consortium name="The Broad Institute Genomics Platform"/>
            <consortium name="The Broad Institute Genome Sequencing Center for Infectious Disease"/>
            <person name="Wu L."/>
            <person name="Ma J."/>
        </authorList>
    </citation>
    <scope>NUCLEOTIDE SEQUENCE [LARGE SCALE GENOMIC DNA]</scope>
    <source>
        <strain evidence="2">KCTC 33676</strain>
    </source>
</reference>
<sequence length="184" mass="21383">MPMKLRPMPLIITVVISALILFGTWFAYQHFAVKSPLLERVHNIDGVQHAEVEMTRDRVRFDLRLEDEASVRTVVQAIREQESKLFQDKNKDIDIRFEDSTSEEIEKWWSTMLFSIAQSMDQQRYSEIPELLNTESAGVAGLEAIAEMDEHHVYISIYYEGSTKHMMLPRKPSQLGVWPNEQVS</sequence>